<keyword evidence="1" id="KW-1133">Transmembrane helix</keyword>
<keyword evidence="1" id="KW-0472">Membrane</keyword>
<comment type="caution">
    <text evidence="2">The sequence shown here is derived from an EMBL/GenBank/DDBJ whole genome shotgun (WGS) entry which is preliminary data.</text>
</comment>
<feature type="transmembrane region" description="Helical" evidence="1">
    <location>
        <begin position="74"/>
        <end position="91"/>
    </location>
</feature>
<organism evidence="2 3">
    <name type="scientific">Berkelbacteria bacterium GW2011_GWB1_38_5</name>
    <dbReference type="NCBI Taxonomy" id="1618336"/>
    <lineage>
        <taxon>Bacteria</taxon>
        <taxon>Candidatus Berkelbacteria</taxon>
    </lineage>
</organism>
<dbReference type="EMBL" id="LBUX01000012">
    <property type="protein sequence ID" value="KKQ74160.1"/>
    <property type="molecule type" value="Genomic_DNA"/>
</dbReference>
<keyword evidence="1" id="KW-0812">Transmembrane</keyword>
<dbReference type="AlphaFoldDB" id="A0A0G0KFC2"/>
<protein>
    <submittedName>
        <fullName evidence="2">Uncharacterized protein</fullName>
    </submittedName>
</protein>
<reference evidence="2 3" key="1">
    <citation type="journal article" date="2015" name="Nature">
        <title>rRNA introns, odd ribosomes, and small enigmatic genomes across a large radiation of phyla.</title>
        <authorList>
            <person name="Brown C.T."/>
            <person name="Hug L.A."/>
            <person name="Thomas B.C."/>
            <person name="Sharon I."/>
            <person name="Castelle C.J."/>
            <person name="Singh A."/>
            <person name="Wilkins M.J."/>
            <person name="Williams K.H."/>
            <person name="Banfield J.F."/>
        </authorList>
    </citation>
    <scope>NUCLEOTIDE SEQUENCE [LARGE SCALE GENOMIC DNA]</scope>
</reference>
<name>A0A0G0KFC2_9BACT</name>
<dbReference type="Proteomes" id="UP000034498">
    <property type="component" value="Unassembled WGS sequence"/>
</dbReference>
<accession>A0A0G0KFC2</accession>
<gene>
    <name evidence="2" type="ORF">US94_C0012G0010</name>
</gene>
<evidence type="ECO:0000313" key="3">
    <source>
        <dbReference type="Proteomes" id="UP000034498"/>
    </source>
</evidence>
<proteinExistence type="predicted"/>
<sequence>MSKKGKSKFHRQIRARILQEMVKTQAQSVSTTEISPAAKPILPPQKTEFTPAPGAGLQVGFGTLQLVRADLKKSAIIIGSIILVIIALAIIDTKTGILLKAGNSIFKTLNIGV</sequence>
<evidence type="ECO:0000313" key="2">
    <source>
        <dbReference type="EMBL" id="KKQ74160.1"/>
    </source>
</evidence>
<evidence type="ECO:0000256" key="1">
    <source>
        <dbReference type="SAM" id="Phobius"/>
    </source>
</evidence>